<evidence type="ECO:0000256" key="2">
    <source>
        <dbReference type="ARBA" id="ARBA00022527"/>
    </source>
</evidence>
<dbReference type="InterPro" id="IPR011009">
    <property type="entry name" value="Kinase-like_dom_sf"/>
</dbReference>
<keyword evidence="4" id="KW-0812">Transmembrane</keyword>
<proteinExistence type="predicted"/>
<keyword evidence="8 12" id="KW-0067">ATP-binding</keyword>
<dbReference type="InterPro" id="IPR017441">
    <property type="entry name" value="Protein_kinase_ATP_BS"/>
</dbReference>
<dbReference type="SUPFAM" id="SSF56112">
    <property type="entry name" value="Protein kinase-like (PK-like)"/>
    <property type="match status" value="1"/>
</dbReference>
<protein>
    <recommendedName>
        <fullName evidence="13">Protein kinase domain-containing protein</fullName>
    </recommendedName>
</protein>
<evidence type="ECO:0000256" key="9">
    <source>
        <dbReference type="ARBA" id="ARBA00022989"/>
    </source>
</evidence>
<evidence type="ECO:0000256" key="3">
    <source>
        <dbReference type="ARBA" id="ARBA00022679"/>
    </source>
</evidence>
<keyword evidence="2" id="KW-0723">Serine/threonine-protein kinase</keyword>
<dbReference type="PROSITE" id="PS50011">
    <property type="entry name" value="PROTEIN_KINASE_DOM"/>
    <property type="match status" value="1"/>
</dbReference>
<sequence>MWLGRSSSYGSTPLEDGYYIAGPQPQGPGACNVSVFVPVLATLLVEEIVSLYLDQLIEGVIGKGFEVRLNVDSRACSECLESKGVCGYDLGLNQTTCYCKDQIQASKTCTSPTGDVGTPQESSPPGQFTGIVTKKAIGISAGVAGIIVVLAVICCLRRKCLLGKTLVFWKKETGDNQNVEAFVRNYGSLAPKRYKYSVVKKMTNSFTCKLGQGGFGCVYQGKLPDGRQVAVKLLSESKGNGEEFINEVASFSRTSHVNIVTLVGFCFEGTRRALIYEFMPNGSLDKLIYQKGSPNANLKLEWKTMYQIAVGIARGLEYLYRGCNTRILHFDIKPHNILLDEDFCPKISDFGLAKLCQRKESMVSMAHARGTAGYIAPEVFCRNFGGVSHKSDVYSYGMLVFEMIGGRKNIDAQVSHTSQIYFPTWIYKQLQPGEDLILHSITNEEEEETARKMVLVSLWCIQLNPSDRPSIDKVVEMLEGSLQSLEIPPNPFMFPTQNATQDPSTSS</sequence>
<accession>A0ABY9D893</accession>
<dbReference type="Pfam" id="PF14380">
    <property type="entry name" value="WAK_assoc"/>
    <property type="match status" value="1"/>
</dbReference>
<evidence type="ECO:0000256" key="12">
    <source>
        <dbReference type="PROSITE-ProRule" id="PRU10141"/>
    </source>
</evidence>
<organism evidence="14 15">
    <name type="scientific">Vitis vinifera</name>
    <name type="common">Grape</name>
    <dbReference type="NCBI Taxonomy" id="29760"/>
    <lineage>
        <taxon>Eukaryota</taxon>
        <taxon>Viridiplantae</taxon>
        <taxon>Streptophyta</taxon>
        <taxon>Embryophyta</taxon>
        <taxon>Tracheophyta</taxon>
        <taxon>Spermatophyta</taxon>
        <taxon>Magnoliopsida</taxon>
        <taxon>eudicotyledons</taxon>
        <taxon>Gunneridae</taxon>
        <taxon>Pentapetalae</taxon>
        <taxon>rosids</taxon>
        <taxon>Vitales</taxon>
        <taxon>Vitaceae</taxon>
        <taxon>Viteae</taxon>
        <taxon>Vitis</taxon>
    </lineage>
</organism>
<feature type="binding site" evidence="12">
    <location>
        <position position="232"/>
    </location>
    <ligand>
        <name>ATP</name>
        <dbReference type="ChEBI" id="CHEBI:30616"/>
    </ligand>
</feature>
<evidence type="ECO:0000256" key="6">
    <source>
        <dbReference type="ARBA" id="ARBA00022741"/>
    </source>
</evidence>
<keyword evidence="3" id="KW-0808">Transferase</keyword>
<keyword evidence="11" id="KW-0325">Glycoprotein</keyword>
<evidence type="ECO:0000313" key="15">
    <source>
        <dbReference type="Proteomes" id="UP001227230"/>
    </source>
</evidence>
<evidence type="ECO:0000256" key="10">
    <source>
        <dbReference type="ARBA" id="ARBA00023136"/>
    </source>
</evidence>
<evidence type="ECO:0000256" key="4">
    <source>
        <dbReference type="ARBA" id="ARBA00022692"/>
    </source>
</evidence>
<keyword evidence="6 12" id="KW-0547">Nucleotide-binding</keyword>
<evidence type="ECO:0000256" key="11">
    <source>
        <dbReference type="ARBA" id="ARBA00023180"/>
    </source>
</evidence>
<dbReference type="Pfam" id="PF00069">
    <property type="entry name" value="Pkinase"/>
    <property type="match status" value="1"/>
</dbReference>
<comment type="subcellular location">
    <subcellularLocation>
        <location evidence="1">Membrane</location>
        <topology evidence="1">Single-pass type I membrane protein</topology>
    </subcellularLocation>
</comment>
<name>A0ABY9D893_VITVI</name>
<evidence type="ECO:0000256" key="7">
    <source>
        <dbReference type="ARBA" id="ARBA00022777"/>
    </source>
</evidence>
<keyword evidence="9" id="KW-1133">Transmembrane helix</keyword>
<dbReference type="InterPro" id="IPR032872">
    <property type="entry name" value="WAK_assoc_C"/>
</dbReference>
<dbReference type="Gene3D" id="3.30.200.20">
    <property type="entry name" value="Phosphorylase Kinase, domain 1"/>
    <property type="match status" value="1"/>
</dbReference>
<evidence type="ECO:0000256" key="1">
    <source>
        <dbReference type="ARBA" id="ARBA00004479"/>
    </source>
</evidence>
<evidence type="ECO:0000256" key="5">
    <source>
        <dbReference type="ARBA" id="ARBA00022729"/>
    </source>
</evidence>
<gene>
    <name evidence="14" type="ORF">VitviT2T_021862</name>
</gene>
<feature type="domain" description="Protein kinase" evidence="13">
    <location>
        <begin position="204"/>
        <end position="493"/>
    </location>
</feature>
<evidence type="ECO:0000256" key="8">
    <source>
        <dbReference type="ARBA" id="ARBA00022840"/>
    </source>
</evidence>
<dbReference type="SMART" id="SM00220">
    <property type="entry name" value="S_TKc"/>
    <property type="match status" value="1"/>
</dbReference>
<dbReference type="PANTHER" id="PTHR27009">
    <property type="entry name" value="RUST RESISTANCE KINASE LR10-RELATED"/>
    <property type="match status" value="1"/>
</dbReference>
<dbReference type="PROSITE" id="PS00108">
    <property type="entry name" value="PROTEIN_KINASE_ST"/>
    <property type="match status" value="1"/>
</dbReference>
<dbReference type="PROSITE" id="PS00107">
    <property type="entry name" value="PROTEIN_KINASE_ATP"/>
    <property type="match status" value="1"/>
</dbReference>
<evidence type="ECO:0000313" key="14">
    <source>
        <dbReference type="EMBL" id="WKA03773.1"/>
    </source>
</evidence>
<dbReference type="InterPro" id="IPR045874">
    <property type="entry name" value="LRK10/LRL21-25-like"/>
</dbReference>
<dbReference type="InterPro" id="IPR000719">
    <property type="entry name" value="Prot_kinase_dom"/>
</dbReference>
<reference evidence="14 15" key="1">
    <citation type="journal article" date="2023" name="Hortic Res">
        <title>The complete reference genome for grapevine (Vitis vinifera L.) genetics and breeding.</title>
        <authorList>
            <person name="Shi X."/>
            <person name="Cao S."/>
            <person name="Wang X."/>
            <person name="Huang S."/>
            <person name="Wang Y."/>
            <person name="Liu Z."/>
            <person name="Liu W."/>
            <person name="Leng X."/>
            <person name="Peng Y."/>
            <person name="Wang N."/>
            <person name="Wang Y."/>
            <person name="Ma Z."/>
            <person name="Xu X."/>
            <person name="Zhang F."/>
            <person name="Xue H."/>
            <person name="Zhong H."/>
            <person name="Wang Y."/>
            <person name="Zhang K."/>
            <person name="Velt A."/>
            <person name="Avia K."/>
            <person name="Holtgrawe D."/>
            <person name="Grimplet J."/>
            <person name="Matus J.T."/>
            <person name="Ware D."/>
            <person name="Wu X."/>
            <person name="Wang H."/>
            <person name="Liu C."/>
            <person name="Fang Y."/>
            <person name="Rustenholz C."/>
            <person name="Cheng Z."/>
            <person name="Xiao H."/>
            <person name="Zhou Y."/>
        </authorList>
    </citation>
    <scope>NUCLEOTIDE SEQUENCE [LARGE SCALE GENOMIC DNA]</scope>
    <source>
        <strain evidence="15">cv. Pinot noir / PN40024</strain>
        <tissue evidence="14">Leaf</tissue>
    </source>
</reference>
<dbReference type="Gene3D" id="1.10.510.10">
    <property type="entry name" value="Transferase(Phosphotransferase) domain 1"/>
    <property type="match status" value="1"/>
</dbReference>
<dbReference type="InterPro" id="IPR008271">
    <property type="entry name" value="Ser/Thr_kinase_AS"/>
</dbReference>
<keyword evidence="10" id="KW-0472">Membrane</keyword>
<keyword evidence="15" id="KW-1185">Reference proteome</keyword>
<dbReference type="EMBL" id="CP126661">
    <property type="protein sequence ID" value="WKA03773.1"/>
    <property type="molecule type" value="Genomic_DNA"/>
</dbReference>
<keyword evidence="5" id="KW-0732">Signal</keyword>
<evidence type="ECO:0000259" key="13">
    <source>
        <dbReference type="PROSITE" id="PS50011"/>
    </source>
</evidence>
<keyword evidence="7" id="KW-0418">Kinase</keyword>
<dbReference type="Proteomes" id="UP001227230">
    <property type="component" value="Chromosome 14"/>
</dbReference>